<evidence type="ECO:0000256" key="1">
    <source>
        <dbReference type="ARBA" id="ARBA00006598"/>
    </source>
</evidence>
<dbReference type="STRING" id="1802758.A3A96_03225"/>
<organism evidence="4 5">
    <name type="scientific">Candidatus Zambryskibacteria bacterium RIFCSPLOWO2_01_FULL_39_39</name>
    <dbReference type="NCBI Taxonomy" id="1802758"/>
    <lineage>
        <taxon>Bacteria</taxon>
        <taxon>Candidatus Zambryskiibacteriota</taxon>
    </lineage>
</organism>
<accession>A0A1G2TWI7</accession>
<evidence type="ECO:0000256" key="2">
    <source>
        <dbReference type="ARBA" id="ARBA00022980"/>
    </source>
</evidence>
<dbReference type="GO" id="GO:0003735">
    <property type="term" value="F:structural constituent of ribosome"/>
    <property type="evidence" value="ECO:0007669"/>
    <property type="project" value="InterPro"/>
</dbReference>
<dbReference type="Gene3D" id="4.10.410.60">
    <property type="match status" value="1"/>
</dbReference>
<comment type="similarity">
    <text evidence="1">Belongs to the bacterial ribosomal protein bL35 family.</text>
</comment>
<comment type="caution">
    <text evidence="4">The sequence shown here is derived from an EMBL/GenBank/DDBJ whole genome shotgun (WGS) entry which is preliminary data.</text>
</comment>
<dbReference type="GO" id="GO:0006412">
    <property type="term" value="P:translation"/>
    <property type="evidence" value="ECO:0007669"/>
    <property type="project" value="InterPro"/>
</dbReference>
<dbReference type="GO" id="GO:1990904">
    <property type="term" value="C:ribonucleoprotein complex"/>
    <property type="evidence" value="ECO:0007669"/>
    <property type="project" value="UniProtKB-KW"/>
</dbReference>
<dbReference type="InterPro" id="IPR021137">
    <property type="entry name" value="Ribosomal_bL35-like"/>
</dbReference>
<evidence type="ECO:0008006" key="6">
    <source>
        <dbReference type="Google" id="ProtNLM"/>
    </source>
</evidence>
<dbReference type="Pfam" id="PF01632">
    <property type="entry name" value="Ribosomal_L35p"/>
    <property type="match status" value="1"/>
</dbReference>
<evidence type="ECO:0000313" key="5">
    <source>
        <dbReference type="Proteomes" id="UP000177707"/>
    </source>
</evidence>
<dbReference type="AlphaFoldDB" id="A0A1G2TWI7"/>
<reference evidence="4 5" key="1">
    <citation type="journal article" date="2016" name="Nat. Commun.">
        <title>Thousands of microbial genomes shed light on interconnected biogeochemical processes in an aquifer system.</title>
        <authorList>
            <person name="Anantharaman K."/>
            <person name="Brown C.T."/>
            <person name="Hug L.A."/>
            <person name="Sharon I."/>
            <person name="Castelle C.J."/>
            <person name="Probst A.J."/>
            <person name="Thomas B.C."/>
            <person name="Singh A."/>
            <person name="Wilkins M.J."/>
            <person name="Karaoz U."/>
            <person name="Brodie E.L."/>
            <person name="Williams K.H."/>
            <person name="Hubbard S.S."/>
            <person name="Banfield J.F."/>
        </authorList>
    </citation>
    <scope>NUCLEOTIDE SEQUENCE [LARGE SCALE GENOMIC DNA]</scope>
</reference>
<evidence type="ECO:0000313" key="4">
    <source>
        <dbReference type="EMBL" id="OHB01651.1"/>
    </source>
</evidence>
<evidence type="ECO:0000256" key="3">
    <source>
        <dbReference type="ARBA" id="ARBA00023274"/>
    </source>
</evidence>
<gene>
    <name evidence="4" type="ORF">A3A96_03225</name>
</gene>
<dbReference type="InterPro" id="IPR037229">
    <property type="entry name" value="Ribosomal_bL35_sf"/>
</dbReference>
<dbReference type="SUPFAM" id="SSF143034">
    <property type="entry name" value="L35p-like"/>
    <property type="match status" value="1"/>
</dbReference>
<name>A0A1G2TWI7_9BACT</name>
<proteinExistence type="inferred from homology"/>
<sequence>MTDNQIYAEYISQMKSNKSFLKRIRVTKNGKLMTRKIGQNHFNAKNRTNTTLKKRRPVLITMTNKNRGRYLNNA</sequence>
<keyword evidence="2" id="KW-0689">Ribosomal protein</keyword>
<protein>
    <recommendedName>
        <fullName evidence="6">50S ribosomal protein L35</fullName>
    </recommendedName>
</protein>
<dbReference type="EMBL" id="MHWB01000011">
    <property type="protein sequence ID" value="OHB01651.1"/>
    <property type="molecule type" value="Genomic_DNA"/>
</dbReference>
<keyword evidence="3" id="KW-0687">Ribonucleoprotein</keyword>
<dbReference type="GO" id="GO:0005840">
    <property type="term" value="C:ribosome"/>
    <property type="evidence" value="ECO:0007669"/>
    <property type="project" value="UniProtKB-KW"/>
</dbReference>
<dbReference type="Proteomes" id="UP000177707">
    <property type="component" value="Unassembled WGS sequence"/>
</dbReference>